<dbReference type="GO" id="GO:0005886">
    <property type="term" value="C:plasma membrane"/>
    <property type="evidence" value="ECO:0007669"/>
    <property type="project" value="UniProtKB-SubCell"/>
</dbReference>
<gene>
    <name evidence="6" type="ORF">SAMN04489760_107118</name>
</gene>
<feature type="transmembrane region" description="Helical" evidence="5">
    <location>
        <begin position="283"/>
        <end position="300"/>
    </location>
</feature>
<dbReference type="Proteomes" id="UP000198744">
    <property type="component" value="Unassembled WGS sequence"/>
</dbReference>
<dbReference type="PANTHER" id="PTHR39344">
    <property type="entry name" value="UPF0182 PROTEIN SLL1060"/>
    <property type="match status" value="1"/>
</dbReference>
<feature type="transmembrane region" description="Helical" evidence="5">
    <location>
        <begin position="209"/>
        <end position="228"/>
    </location>
</feature>
<keyword evidence="3 5" id="KW-1133">Transmembrane helix</keyword>
<evidence type="ECO:0000256" key="3">
    <source>
        <dbReference type="ARBA" id="ARBA00022989"/>
    </source>
</evidence>
<comment type="subcellular location">
    <subcellularLocation>
        <location evidence="5">Cell membrane</location>
        <topology evidence="5">Multi-pass membrane protein</topology>
    </subcellularLocation>
</comment>
<feature type="transmembrane region" description="Helical" evidence="5">
    <location>
        <begin position="168"/>
        <end position="189"/>
    </location>
</feature>
<dbReference type="OrthoDB" id="9763654at2"/>
<evidence type="ECO:0000256" key="5">
    <source>
        <dbReference type="HAMAP-Rule" id="MF_01600"/>
    </source>
</evidence>
<keyword evidence="4 5" id="KW-0472">Membrane</keyword>
<dbReference type="InterPro" id="IPR005372">
    <property type="entry name" value="UPF0182"/>
</dbReference>
<dbReference type="Pfam" id="PF03699">
    <property type="entry name" value="UPF0182"/>
    <property type="match status" value="1"/>
</dbReference>
<name>A0A1H7WRZ4_9BACT</name>
<keyword evidence="1 5" id="KW-1003">Cell membrane</keyword>
<protein>
    <recommendedName>
        <fullName evidence="5">UPF0182 protein SAMN04489760_107118</fullName>
    </recommendedName>
</protein>
<feature type="transmembrane region" description="Helical" evidence="5">
    <location>
        <begin position="16"/>
        <end position="34"/>
    </location>
</feature>
<dbReference type="HAMAP" id="MF_01600">
    <property type="entry name" value="UPF0182"/>
    <property type="match status" value="1"/>
</dbReference>
<dbReference type="GO" id="GO:0005576">
    <property type="term" value="C:extracellular region"/>
    <property type="evidence" value="ECO:0007669"/>
    <property type="project" value="TreeGrafter"/>
</dbReference>
<dbReference type="STRING" id="43775.SAMN04489760_107118"/>
<feature type="transmembrane region" description="Helical" evidence="5">
    <location>
        <begin position="112"/>
        <end position="132"/>
    </location>
</feature>
<feature type="transmembrane region" description="Helical" evidence="5">
    <location>
        <begin position="54"/>
        <end position="80"/>
    </location>
</feature>
<keyword evidence="2 5" id="KW-0812">Transmembrane</keyword>
<evidence type="ECO:0000256" key="1">
    <source>
        <dbReference type="ARBA" id="ARBA00022475"/>
    </source>
</evidence>
<evidence type="ECO:0000256" key="2">
    <source>
        <dbReference type="ARBA" id="ARBA00022692"/>
    </source>
</evidence>
<evidence type="ECO:0000313" key="6">
    <source>
        <dbReference type="EMBL" id="SEM23828.1"/>
    </source>
</evidence>
<keyword evidence="7" id="KW-1185">Reference proteome</keyword>
<accession>A0A1H7WRZ4</accession>
<dbReference type="RefSeq" id="WP_093882975.1">
    <property type="nucleotide sequence ID" value="NZ_FOBS01000007.1"/>
</dbReference>
<reference evidence="6 7" key="1">
    <citation type="submission" date="2016-10" db="EMBL/GenBank/DDBJ databases">
        <authorList>
            <person name="de Groot N.N."/>
        </authorList>
    </citation>
    <scope>NUCLEOTIDE SEQUENCE [LARGE SCALE GENOMIC DNA]</scope>
    <source>
        <strain evidence="6 7">DSM 8423</strain>
    </source>
</reference>
<proteinExistence type="inferred from homology"/>
<dbReference type="AlphaFoldDB" id="A0A1H7WRZ4"/>
<organism evidence="6 7">
    <name type="scientific">Syntrophus gentianae</name>
    <dbReference type="NCBI Taxonomy" id="43775"/>
    <lineage>
        <taxon>Bacteria</taxon>
        <taxon>Pseudomonadati</taxon>
        <taxon>Thermodesulfobacteriota</taxon>
        <taxon>Syntrophia</taxon>
        <taxon>Syntrophales</taxon>
        <taxon>Syntrophaceae</taxon>
        <taxon>Syntrophus</taxon>
    </lineage>
</organism>
<sequence length="913" mass="104977">MFGLKVPSSQPRSYKGFLFFLAAFIGISFFWKIVRLITDWFWFQEVGYEQVFSVTLWSSIATAVVFGSVFFLIFFLNLYLADRFSPSFNQADEQGFLPFPHRLPSLGPLRRLIFFLSLLFSYTAAVKASHLWKNILSFYHATPFNLKDPLYQYDIGFYVFQLPLLQELYSWLFSTLIITTVATGILYFLRRSFLFYPPKTFQVLPAAKVHLLILISILFVLGSFGFWLQLLEVLFTKRGVVFGAGYTDSTTQLSVLRLLMVLSILCGISLLAFAYGKSWRMPAVSLLTLILVMVIGRGIYPSLVQKFKVIPNEIVLERPYLQNNIRYTRMAYGLTNIDVREFPADNTLTQADLLKNNLTIKNIRLWNHAPLLKTYSQMQEIRTYYKFVDIDNDRYLINGEYRQIMLSPRELSYSSLPSRSWVNEHLTYTHGYGVVMGPVNRISQEGLPEFFIRDIPPVSSTSVVVTQPKIYYGEKSNEYVFVNTKRPEFDYPMGDKNVYSRYDGKGGVPLSFVKKLLFAARFGALTILLSDDITSNSKIMYYREVSERISRILPFIHLDKDPYLVITPEGRLVWFVDGYTTTRRFPYSEPVSGIGNYIRNSLKATVDAYDGTVQLYLSDPQDPIMQTYARIFPGVFRPLSAMPADLLRHVRYPAGMLSIQARMLRAYHMEDPQVFYNKEDLWTIPRKFGQENNEEMEPYYTIMKLPEGKQEEYILLLPFTPSNKDNLSAWMAARCDAPNYGKMIVYNFPKQKLVYGTRQIEARIDQDTEISKQLSLWNQGGSQVIRGSLLVIPIEKSILYVSSLYLAAEKGQLPELKRVIAAYGNTIAMEENLELALQRIFGGKIAQDKEIPVPATAAQQKISTGDETDRQIGLKALEHYRKAQNSLKEGNWSAYGEELNKMSDLLKKLEGKN</sequence>
<dbReference type="EMBL" id="FOBS01000007">
    <property type="protein sequence ID" value="SEM23828.1"/>
    <property type="molecule type" value="Genomic_DNA"/>
</dbReference>
<comment type="similarity">
    <text evidence="5">Belongs to the UPF0182 family.</text>
</comment>
<dbReference type="PANTHER" id="PTHR39344:SF1">
    <property type="entry name" value="UPF0182 PROTEIN SLL1060"/>
    <property type="match status" value="1"/>
</dbReference>
<evidence type="ECO:0000256" key="4">
    <source>
        <dbReference type="ARBA" id="ARBA00023136"/>
    </source>
</evidence>
<evidence type="ECO:0000313" key="7">
    <source>
        <dbReference type="Proteomes" id="UP000198744"/>
    </source>
</evidence>
<feature type="transmembrane region" description="Helical" evidence="5">
    <location>
        <begin position="255"/>
        <end position="276"/>
    </location>
</feature>